<dbReference type="STRING" id="351627.Csac_1382"/>
<keyword evidence="4" id="KW-1185">Reference proteome</keyword>
<gene>
    <name evidence="3" type="ordered locus">Csac_1382</name>
</gene>
<evidence type="ECO:0000256" key="2">
    <source>
        <dbReference type="SAM" id="SignalP"/>
    </source>
</evidence>
<reference evidence="3 4" key="1">
    <citation type="journal article" date="2008" name="Appl. Environ. Microbiol.">
        <title>Hydrogenomics of the extremely thermophilic bacterium Caldicellulosiruptor saccharolyticus.</title>
        <authorList>
            <person name="van de Werken H.J."/>
            <person name="Verhaart M.R."/>
            <person name="VanFossen A.L."/>
            <person name="Willquist K."/>
            <person name="Lewis D.L."/>
            <person name="Nichols J.D."/>
            <person name="Goorissen H.P."/>
            <person name="Mongodin E.F."/>
            <person name="Nelson K.E."/>
            <person name="van Niel E.W."/>
            <person name="Stams A.J."/>
            <person name="Ward D.E."/>
            <person name="de Vos W.M."/>
            <person name="van der Oost J."/>
            <person name="Kelly R.M."/>
            <person name="Kengen S.W."/>
        </authorList>
    </citation>
    <scope>NUCLEOTIDE SEQUENCE [LARGE SCALE GENOMIC DNA]</scope>
    <source>
        <strain evidence="4">ATCC 43494 / DSM 8903 / Tp8T 6331</strain>
    </source>
</reference>
<dbReference type="KEGG" id="csc:Csac_1382"/>
<dbReference type="AlphaFoldDB" id="A4XJ99"/>
<evidence type="ECO:0000256" key="1">
    <source>
        <dbReference type="SAM" id="Phobius"/>
    </source>
</evidence>
<sequence>MKKKIISLLYTFVAMLYTIPTLANSTQTVQGYFQTAGVTQKDPGTVAANIVKNIIAPVAAIVGFVGLVAISVWFFAKIMTAKDARERSEVMSNFSWKLIGAIGLCLILTVGGFLVWLLGKLGSI</sequence>
<dbReference type="RefSeq" id="WP_011916920.1">
    <property type="nucleotide sequence ID" value="NC_009437.1"/>
</dbReference>
<accession>A4XJ99</accession>
<evidence type="ECO:0000313" key="3">
    <source>
        <dbReference type="EMBL" id="ABP66984.1"/>
    </source>
</evidence>
<dbReference type="Proteomes" id="UP000000256">
    <property type="component" value="Chromosome"/>
</dbReference>
<evidence type="ECO:0000313" key="4">
    <source>
        <dbReference type="Proteomes" id="UP000000256"/>
    </source>
</evidence>
<keyword evidence="1" id="KW-0812">Transmembrane</keyword>
<feature type="chain" id="PRO_5002675625" evidence="2">
    <location>
        <begin position="24"/>
        <end position="124"/>
    </location>
</feature>
<name>A4XJ99_CALS8</name>
<feature type="transmembrane region" description="Helical" evidence="1">
    <location>
        <begin position="54"/>
        <end position="76"/>
    </location>
</feature>
<dbReference type="EMBL" id="CP000679">
    <property type="protein sequence ID" value="ABP66984.1"/>
    <property type="molecule type" value="Genomic_DNA"/>
</dbReference>
<keyword evidence="2" id="KW-0732">Signal</keyword>
<proteinExistence type="predicted"/>
<feature type="transmembrane region" description="Helical" evidence="1">
    <location>
        <begin position="96"/>
        <end position="118"/>
    </location>
</feature>
<keyword evidence="1" id="KW-0472">Membrane</keyword>
<organism evidence="3 4">
    <name type="scientific">Caldicellulosiruptor saccharolyticus (strain ATCC 43494 / DSM 8903 / Tp8T 6331)</name>
    <dbReference type="NCBI Taxonomy" id="351627"/>
    <lineage>
        <taxon>Bacteria</taxon>
        <taxon>Bacillati</taxon>
        <taxon>Bacillota</taxon>
        <taxon>Bacillota incertae sedis</taxon>
        <taxon>Caldicellulosiruptorales</taxon>
        <taxon>Caldicellulosiruptoraceae</taxon>
        <taxon>Caldicellulosiruptor</taxon>
    </lineage>
</organism>
<keyword evidence="1" id="KW-1133">Transmembrane helix</keyword>
<dbReference type="OrthoDB" id="9898751at2"/>
<protein>
    <submittedName>
        <fullName evidence="3">Uncharacterized protein</fullName>
    </submittedName>
</protein>
<feature type="signal peptide" evidence="2">
    <location>
        <begin position="1"/>
        <end position="23"/>
    </location>
</feature>
<dbReference type="HOGENOM" id="CLU_1999699_0_0_9"/>